<reference evidence="1 2" key="1">
    <citation type="submission" date="2013-11" db="EMBL/GenBank/DDBJ databases">
        <title>Genome sequencing of Stegodyphus mimosarum.</title>
        <authorList>
            <person name="Bechsgaard J."/>
        </authorList>
    </citation>
    <scope>NUCLEOTIDE SEQUENCE [LARGE SCALE GENOMIC DNA]</scope>
</reference>
<dbReference type="EMBL" id="KK122165">
    <property type="protein sequence ID" value="KFM82097.1"/>
    <property type="molecule type" value="Genomic_DNA"/>
</dbReference>
<evidence type="ECO:0000313" key="1">
    <source>
        <dbReference type="EMBL" id="KFM82097.1"/>
    </source>
</evidence>
<feature type="non-terminal residue" evidence="1">
    <location>
        <position position="178"/>
    </location>
</feature>
<evidence type="ECO:0000313" key="2">
    <source>
        <dbReference type="Proteomes" id="UP000054359"/>
    </source>
</evidence>
<gene>
    <name evidence="1" type="ORF">X975_19329</name>
</gene>
<keyword evidence="2" id="KW-1185">Reference proteome</keyword>
<sequence length="178" mass="20211">MMKVPFLAVIKDSENRSDEANLNTGKEIQRFTLNPLPEPSIMHPVKGVWWSNTSSIPLPPYPTHPYYNNDVASQGWVPADADFYKSQNRNNESPLKKDIKRDHPFYENASMQQNYATTPNGNRNMYFMFMPGYASPHNLNMYPSPGFYSGVLPVSGRALPLAPNNKNNEMYGSGLYKN</sequence>
<dbReference type="OrthoDB" id="6418155at2759"/>
<dbReference type="Proteomes" id="UP000054359">
    <property type="component" value="Unassembled WGS sequence"/>
</dbReference>
<name>A0A087UXK8_STEMI</name>
<dbReference type="AlphaFoldDB" id="A0A087UXK8"/>
<proteinExistence type="predicted"/>
<accession>A0A087UXK8</accession>
<protein>
    <submittedName>
        <fullName evidence="1">Uncharacterized protein</fullName>
    </submittedName>
</protein>
<organism evidence="1 2">
    <name type="scientific">Stegodyphus mimosarum</name>
    <name type="common">African social velvet spider</name>
    <dbReference type="NCBI Taxonomy" id="407821"/>
    <lineage>
        <taxon>Eukaryota</taxon>
        <taxon>Metazoa</taxon>
        <taxon>Ecdysozoa</taxon>
        <taxon>Arthropoda</taxon>
        <taxon>Chelicerata</taxon>
        <taxon>Arachnida</taxon>
        <taxon>Araneae</taxon>
        <taxon>Araneomorphae</taxon>
        <taxon>Entelegynae</taxon>
        <taxon>Eresoidea</taxon>
        <taxon>Eresidae</taxon>
        <taxon>Stegodyphus</taxon>
    </lineage>
</organism>